<feature type="region of interest" description="Disordered" evidence="1">
    <location>
        <begin position="1"/>
        <end position="56"/>
    </location>
</feature>
<feature type="region of interest" description="Disordered" evidence="1">
    <location>
        <begin position="454"/>
        <end position="475"/>
    </location>
</feature>
<proteinExistence type="predicted"/>
<feature type="compositionally biased region" description="Polar residues" evidence="1">
    <location>
        <begin position="26"/>
        <end position="37"/>
    </location>
</feature>
<dbReference type="EMBL" id="BGZK01005842">
    <property type="protein sequence ID" value="GBP15677.1"/>
    <property type="molecule type" value="Genomic_DNA"/>
</dbReference>
<feature type="region of interest" description="Disordered" evidence="1">
    <location>
        <begin position="115"/>
        <end position="172"/>
    </location>
</feature>
<accession>A0A4C1TNY3</accession>
<dbReference type="AlphaFoldDB" id="A0A4C1TNY3"/>
<protein>
    <submittedName>
        <fullName evidence="2">Uncharacterized protein</fullName>
    </submittedName>
</protein>
<name>A0A4C1TNY3_EUMVA</name>
<organism evidence="2 3">
    <name type="scientific">Eumeta variegata</name>
    <name type="common">Bagworm moth</name>
    <name type="synonym">Eumeta japonica</name>
    <dbReference type="NCBI Taxonomy" id="151549"/>
    <lineage>
        <taxon>Eukaryota</taxon>
        <taxon>Metazoa</taxon>
        <taxon>Ecdysozoa</taxon>
        <taxon>Arthropoda</taxon>
        <taxon>Hexapoda</taxon>
        <taxon>Insecta</taxon>
        <taxon>Pterygota</taxon>
        <taxon>Neoptera</taxon>
        <taxon>Endopterygota</taxon>
        <taxon>Lepidoptera</taxon>
        <taxon>Glossata</taxon>
        <taxon>Ditrysia</taxon>
        <taxon>Tineoidea</taxon>
        <taxon>Psychidae</taxon>
        <taxon>Oiketicinae</taxon>
        <taxon>Eumeta</taxon>
    </lineage>
</organism>
<feature type="compositionally biased region" description="Polar residues" evidence="1">
    <location>
        <begin position="157"/>
        <end position="172"/>
    </location>
</feature>
<gene>
    <name evidence="2" type="ORF">EVAR_73065_1</name>
</gene>
<dbReference type="Proteomes" id="UP000299102">
    <property type="component" value="Unassembled WGS sequence"/>
</dbReference>
<comment type="caution">
    <text evidence="2">The sequence shown here is derived from an EMBL/GenBank/DDBJ whole genome shotgun (WGS) entry which is preliminary data.</text>
</comment>
<feature type="compositionally biased region" description="Polar residues" evidence="1">
    <location>
        <begin position="1"/>
        <end position="10"/>
    </location>
</feature>
<sequence>MATTTFSSMIPTLNPKPGPPVPPRPQQSSLLKTQQRDASSSASTSSTSTFSAQRVMSKVGLEQPQILSKKPIIANAANNSNTNTTTSTPSASSTSVITSGGRTVIYKSPSLNLQNAKKNAPKPPLKLRKAPDVPTNFKPRIITPQPEVKETERKTNDNNSTIANNTSNGNDNNIVIVQQSSQAIVTLNRHHSMGAVSPQNKPSVLAKDTRLSLGKADFERVGMIQVQQLQPTKQPLPKPRKIVKVPVATLDVEDTLPSTTTTNTCSTNTLHVNLFKRSKTSIEHFTSRSNITAINTTNTSSFLSGKTVEIKNNLKNAAERLFSEIMVNQQKQNALESNLAHNTIITKHERAIQHQAAADQLISSNANNITVVNTNKDYALNNDNNCTRINITNSSLHQQHQQHQHHNTTNNLNNVRQVVSAFNSPEKKSAAFHEMLISELAAMRTRSCSMENLQTTQQFQQPQSPKSIKRINNDC</sequence>
<evidence type="ECO:0000256" key="1">
    <source>
        <dbReference type="SAM" id="MobiDB-lite"/>
    </source>
</evidence>
<evidence type="ECO:0000313" key="3">
    <source>
        <dbReference type="Proteomes" id="UP000299102"/>
    </source>
</evidence>
<reference evidence="2 3" key="1">
    <citation type="journal article" date="2019" name="Commun. Biol.">
        <title>The bagworm genome reveals a unique fibroin gene that provides high tensile strength.</title>
        <authorList>
            <person name="Kono N."/>
            <person name="Nakamura H."/>
            <person name="Ohtoshi R."/>
            <person name="Tomita M."/>
            <person name="Numata K."/>
            <person name="Arakawa K."/>
        </authorList>
    </citation>
    <scope>NUCLEOTIDE SEQUENCE [LARGE SCALE GENOMIC DNA]</scope>
</reference>
<keyword evidence="3" id="KW-1185">Reference proteome</keyword>
<evidence type="ECO:0000313" key="2">
    <source>
        <dbReference type="EMBL" id="GBP15677.1"/>
    </source>
</evidence>
<dbReference type="OrthoDB" id="1681166at2759"/>
<feature type="compositionally biased region" description="Low complexity" evidence="1">
    <location>
        <begin position="38"/>
        <end position="52"/>
    </location>
</feature>
<feature type="region of interest" description="Disordered" evidence="1">
    <location>
        <begin position="77"/>
        <end position="97"/>
    </location>
</feature>
<feature type="compositionally biased region" description="Basic and acidic residues" evidence="1">
    <location>
        <begin position="147"/>
        <end position="156"/>
    </location>
</feature>
<feature type="compositionally biased region" description="Low complexity" evidence="1">
    <location>
        <begin position="454"/>
        <end position="463"/>
    </location>
</feature>
<feature type="compositionally biased region" description="Low complexity" evidence="1">
    <location>
        <begin position="77"/>
        <end position="95"/>
    </location>
</feature>
<dbReference type="STRING" id="151549.A0A4C1TNY3"/>
<feature type="compositionally biased region" description="Pro residues" evidence="1">
    <location>
        <begin position="14"/>
        <end position="25"/>
    </location>
</feature>